<evidence type="ECO:0000259" key="1">
    <source>
        <dbReference type="Pfam" id="PF01370"/>
    </source>
</evidence>
<evidence type="ECO:0000313" key="2">
    <source>
        <dbReference type="EMBL" id="DAZ99222.1"/>
    </source>
</evidence>
<dbReference type="Proteomes" id="UP001146120">
    <property type="component" value="Unassembled WGS sequence"/>
</dbReference>
<accession>A0AAV2Z1G4</accession>
<dbReference type="PANTHER" id="PTHR43242">
    <property type="entry name" value="NAD(P)-BINDING ROSSMANN-FOLD SUPERFAMILY PROTEIN"/>
    <property type="match status" value="1"/>
</dbReference>
<dbReference type="InterPro" id="IPR001509">
    <property type="entry name" value="Epimerase_deHydtase"/>
</dbReference>
<keyword evidence="3" id="KW-1185">Reference proteome</keyword>
<reference evidence="2" key="1">
    <citation type="submission" date="2022-11" db="EMBL/GenBank/DDBJ databases">
        <authorList>
            <person name="Morgan W.R."/>
            <person name="Tartar A."/>
        </authorList>
    </citation>
    <scope>NUCLEOTIDE SEQUENCE</scope>
    <source>
        <strain evidence="2">ARSEF 373</strain>
    </source>
</reference>
<proteinExistence type="predicted"/>
<dbReference type="AlphaFoldDB" id="A0AAV2Z1G4"/>
<dbReference type="InterPro" id="IPR036291">
    <property type="entry name" value="NAD(P)-bd_dom_sf"/>
</dbReference>
<protein>
    <recommendedName>
        <fullName evidence="1">NAD-dependent epimerase/dehydratase domain-containing protein</fullName>
    </recommendedName>
</protein>
<sequence>MRVLVLGGSSYVAQFVLRGCLDANAIVASGSTDATTQLLTIGCTLRTPAAALSGGDDTRLPSQFHLVQHGQPPPPLDGCHDRVWVFPATDVTDQASISACLSCFQPDVVINCVGEMEIAECFRDNLTHIVTAALSSPAACEKQPELARAINHPTALLAALADASKLRGAAIRLLHFSTDLVYGGAVMPAGGYSEADASMATAPPTTVYGQTKLMFDEALMAQHDCCPLVLRIANVVGPPAPLFRNQLPKFIEWLHKQLFESNDQPVRLWSDEIRSFVFVQDIVGLVLLLLQRDNECWTANPIINVGGAESLSRVQVAEQYIAVCNGRSIRREHAPLAAVQRASVDIGYSPPLDATLNTSRQIGLIGCATPTQTWMEEIASAISRIT</sequence>
<gene>
    <name evidence="2" type="ORF">N0F65_008089</name>
</gene>
<dbReference type="PANTHER" id="PTHR43242:SF1">
    <property type="entry name" value="NAD(P)-BINDING ROSSMANN-FOLD SUPERFAMILY PROTEIN"/>
    <property type="match status" value="1"/>
</dbReference>
<dbReference type="EMBL" id="DAKRPA010000087">
    <property type="protein sequence ID" value="DAZ99222.1"/>
    <property type="molecule type" value="Genomic_DNA"/>
</dbReference>
<evidence type="ECO:0000313" key="3">
    <source>
        <dbReference type="Proteomes" id="UP001146120"/>
    </source>
</evidence>
<feature type="domain" description="NAD-dependent epimerase/dehydratase" evidence="1">
    <location>
        <begin position="128"/>
        <end position="306"/>
    </location>
</feature>
<reference evidence="2" key="2">
    <citation type="journal article" date="2023" name="Microbiol Resour">
        <title>Decontamination and Annotation of the Draft Genome Sequence of the Oomycete Lagenidium giganteum ARSEF 373.</title>
        <authorList>
            <person name="Morgan W.R."/>
            <person name="Tartar A."/>
        </authorList>
    </citation>
    <scope>NUCLEOTIDE SEQUENCE</scope>
    <source>
        <strain evidence="2">ARSEF 373</strain>
    </source>
</reference>
<comment type="caution">
    <text evidence="2">The sequence shown here is derived from an EMBL/GenBank/DDBJ whole genome shotgun (WGS) entry which is preliminary data.</text>
</comment>
<dbReference type="Pfam" id="PF01370">
    <property type="entry name" value="Epimerase"/>
    <property type="match status" value="1"/>
</dbReference>
<dbReference type="SUPFAM" id="SSF51735">
    <property type="entry name" value="NAD(P)-binding Rossmann-fold domains"/>
    <property type="match status" value="1"/>
</dbReference>
<organism evidence="2 3">
    <name type="scientific">Lagenidium giganteum</name>
    <dbReference type="NCBI Taxonomy" id="4803"/>
    <lineage>
        <taxon>Eukaryota</taxon>
        <taxon>Sar</taxon>
        <taxon>Stramenopiles</taxon>
        <taxon>Oomycota</taxon>
        <taxon>Peronosporomycetes</taxon>
        <taxon>Pythiales</taxon>
        <taxon>Pythiaceae</taxon>
    </lineage>
</organism>
<dbReference type="Gene3D" id="3.40.50.720">
    <property type="entry name" value="NAD(P)-binding Rossmann-like Domain"/>
    <property type="match status" value="1"/>
</dbReference>
<name>A0AAV2Z1G4_9STRA</name>